<proteinExistence type="predicted"/>
<organism evidence="1 2">
    <name type="scientific">Caenorhabditis nigoni</name>
    <dbReference type="NCBI Taxonomy" id="1611254"/>
    <lineage>
        <taxon>Eukaryota</taxon>
        <taxon>Metazoa</taxon>
        <taxon>Ecdysozoa</taxon>
        <taxon>Nematoda</taxon>
        <taxon>Chromadorea</taxon>
        <taxon>Rhabditida</taxon>
        <taxon>Rhabditina</taxon>
        <taxon>Rhabditomorpha</taxon>
        <taxon>Rhabditoidea</taxon>
        <taxon>Rhabditidae</taxon>
        <taxon>Peloderinae</taxon>
        <taxon>Caenorhabditis</taxon>
    </lineage>
</organism>
<protein>
    <submittedName>
        <fullName evidence="1">Uncharacterized protein</fullName>
    </submittedName>
</protein>
<gene>
    <name evidence="1" type="primary">Cnig_chr_X.g24580</name>
    <name evidence="1" type="ORF">B9Z55_024580</name>
</gene>
<name>A0A2G5SUM6_9PELO</name>
<dbReference type="Proteomes" id="UP000230233">
    <property type="component" value="Chromosome X"/>
</dbReference>
<evidence type="ECO:0000313" key="1">
    <source>
        <dbReference type="EMBL" id="PIC18824.1"/>
    </source>
</evidence>
<dbReference type="EMBL" id="PDUG01000006">
    <property type="protein sequence ID" value="PIC18824.1"/>
    <property type="molecule type" value="Genomic_DNA"/>
</dbReference>
<accession>A0A2G5SUM6</accession>
<sequence length="69" mass="7807">MIKYSMLFFSQPCPKPENEEFLIYHVQYVCGPQQVIIIMLLHVTAVRHSSVDAFSPVPVFGVSAPTRIV</sequence>
<reference evidence="2" key="1">
    <citation type="submission" date="2017-10" db="EMBL/GenBank/DDBJ databases">
        <title>Rapid genome shrinkage in a self-fertile nematode reveals novel sperm competition proteins.</title>
        <authorList>
            <person name="Yin D."/>
            <person name="Schwarz E.M."/>
            <person name="Thomas C.G."/>
            <person name="Felde R.L."/>
            <person name="Korf I.F."/>
            <person name="Cutter A.D."/>
            <person name="Schartner C.M."/>
            <person name="Ralston E.J."/>
            <person name="Meyer B.J."/>
            <person name="Haag E.S."/>
        </authorList>
    </citation>
    <scope>NUCLEOTIDE SEQUENCE [LARGE SCALE GENOMIC DNA]</scope>
    <source>
        <strain evidence="2">JU1422</strain>
    </source>
</reference>
<keyword evidence="2" id="KW-1185">Reference proteome</keyword>
<dbReference type="AlphaFoldDB" id="A0A2G5SUM6"/>
<comment type="caution">
    <text evidence="1">The sequence shown here is derived from an EMBL/GenBank/DDBJ whole genome shotgun (WGS) entry which is preliminary data.</text>
</comment>
<evidence type="ECO:0000313" key="2">
    <source>
        <dbReference type="Proteomes" id="UP000230233"/>
    </source>
</evidence>